<evidence type="ECO:0000256" key="1">
    <source>
        <dbReference type="SAM" id="SignalP"/>
    </source>
</evidence>
<keyword evidence="3" id="KW-1185">Reference proteome</keyword>
<keyword evidence="1" id="KW-0732">Signal</keyword>
<feature type="chain" id="PRO_5001710206" evidence="1">
    <location>
        <begin position="27"/>
        <end position="132"/>
    </location>
</feature>
<sequence>MKRSLVPVAAAAALLISGVACTPASAAEEGNCTPVVHWCGGVFNDTPRVVTVAGNFDGRNYTDLLPLSAGGRTGPNRDIDGVRIPVGCTAHLRTIVNRWGGEDYDGGAAYASGTWHRIHDDEVVKITRLACR</sequence>
<dbReference type="RefSeq" id="WP_038515550.1">
    <property type="nucleotide sequence ID" value="NZ_CP008953.1"/>
</dbReference>
<dbReference type="PROSITE" id="PS51257">
    <property type="entry name" value="PROKAR_LIPOPROTEIN"/>
    <property type="match status" value="1"/>
</dbReference>
<dbReference type="STRING" id="208439.AJAP_24925"/>
<dbReference type="Proteomes" id="UP000028492">
    <property type="component" value="Chromosome"/>
</dbReference>
<reference evidence="2 3" key="1">
    <citation type="journal article" date="2014" name="J. Biotechnol.">
        <title>Complete genome sequence of the actinobacterium Amycolatopsis japonica MG417-CF17(T) (=DSM 44213T) producing (S,S)-N,N'-ethylenediaminedisuccinic acid.</title>
        <authorList>
            <person name="Stegmann E."/>
            <person name="Albersmeier A."/>
            <person name="Spohn M."/>
            <person name="Gert H."/>
            <person name="Weber T."/>
            <person name="Wohlleben W."/>
            <person name="Kalinowski J."/>
            <person name="Ruckert C."/>
        </authorList>
    </citation>
    <scope>NUCLEOTIDE SEQUENCE [LARGE SCALE GENOMIC DNA]</scope>
    <source>
        <strain evidence="3">MG417-CF17 (DSM 44213)</strain>
    </source>
</reference>
<evidence type="ECO:0000313" key="2">
    <source>
        <dbReference type="EMBL" id="AIG77833.1"/>
    </source>
</evidence>
<organism evidence="2 3">
    <name type="scientific">Amycolatopsis japonica</name>
    <dbReference type="NCBI Taxonomy" id="208439"/>
    <lineage>
        <taxon>Bacteria</taxon>
        <taxon>Bacillati</taxon>
        <taxon>Actinomycetota</taxon>
        <taxon>Actinomycetes</taxon>
        <taxon>Pseudonocardiales</taxon>
        <taxon>Pseudonocardiaceae</taxon>
        <taxon>Amycolatopsis</taxon>
        <taxon>Amycolatopsis japonica group</taxon>
    </lineage>
</organism>
<name>A0A075UXW3_9PSEU</name>
<dbReference type="AlphaFoldDB" id="A0A075UXW3"/>
<dbReference type="EMBL" id="CP008953">
    <property type="protein sequence ID" value="AIG77833.1"/>
    <property type="molecule type" value="Genomic_DNA"/>
</dbReference>
<accession>A0A075UXW3</accession>
<evidence type="ECO:0000313" key="3">
    <source>
        <dbReference type="Proteomes" id="UP000028492"/>
    </source>
</evidence>
<proteinExistence type="predicted"/>
<protein>
    <submittedName>
        <fullName evidence="2">Conserved putative secreted protein</fullName>
    </submittedName>
</protein>
<dbReference type="HOGENOM" id="CLU_1912652_0_0_11"/>
<dbReference type="KEGG" id="aja:AJAP_24925"/>
<gene>
    <name evidence="2" type="ORF">AJAP_24925</name>
</gene>
<feature type="signal peptide" evidence="1">
    <location>
        <begin position="1"/>
        <end position="26"/>
    </location>
</feature>